<reference evidence="2 3" key="1">
    <citation type="journal article" date="2013" name="Mar. Genomics">
        <title>Expression of sulfatases in Rhodopirellula baltica and the diversity of sulfatases in the genus Rhodopirellula.</title>
        <authorList>
            <person name="Wegner C.E."/>
            <person name="Richter-Heitmann T."/>
            <person name="Klindworth A."/>
            <person name="Klockow C."/>
            <person name="Richter M."/>
            <person name="Achstetter T."/>
            <person name="Glockner F.O."/>
            <person name="Harder J."/>
        </authorList>
    </citation>
    <scope>NUCLEOTIDE SEQUENCE [LARGE SCALE GENOMIC DNA]</scope>
    <source>
        <strain evidence="2 3">SM41</strain>
    </source>
</reference>
<dbReference type="RefSeq" id="WP_008677806.1">
    <property type="nucleotide sequence ID" value="NZ_ANOH01000161.1"/>
</dbReference>
<accession>M5U465</accession>
<evidence type="ECO:0000313" key="2">
    <source>
        <dbReference type="EMBL" id="EMI56230.1"/>
    </source>
</evidence>
<name>M5U465_9BACT</name>
<dbReference type="Proteomes" id="UP000011885">
    <property type="component" value="Unassembled WGS sequence"/>
</dbReference>
<dbReference type="OrthoDB" id="286961at2"/>
<dbReference type="AlphaFoldDB" id="M5U465"/>
<comment type="caution">
    <text evidence="2">The sequence shown here is derived from an EMBL/GenBank/DDBJ whole genome shotgun (WGS) entry which is preliminary data.</text>
</comment>
<keyword evidence="1" id="KW-0175">Coiled coil</keyword>
<gene>
    <name evidence="2" type="ORF">RSSM_02326</name>
</gene>
<protein>
    <submittedName>
        <fullName evidence="2">Uncharacterized protein</fullName>
    </submittedName>
</protein>
<evidence type="ECO:0000313" key="3">
    <source>
        <dbReference type="Proteomes" id="UP000011885"/>
    </source>
</evidence>
<sequence length="74" mass="8718">MTDIKKISTERIRCLIADTESTLRELEAELQRRETEAQDVEIDHLEEHMRGAELSLNSIKEFLTFLLGEYRSKH</sequence>
<dbReference type="PATRIC" id="fig|1263870.3.peg.2474"/>
<keyword evidence="3" id="KW-1185">Reference proteome</keyword>
<organism evidence="2 3">
    <name type="scientific">Rhodopirellula sallentina SM41</name>
    <dbReference type="NCBI Taxonomy" id="1263870"/>
    <lineage>
        <taxon>Bacteria</taxon>
        <taxon>Pseudomonadati</taxon>
        <taxon>Planctomycetota</taxon>
        <taxon>Planctomycetia</taxon>
        <taxon>Pirellulales</taxon>
        <taxon>Pirellulaceae</taxon>
        <taxon>Rhodopirellula</taxon>
    </lineage>
</organism>
<proteinExistence type="predicted"/>
<evidence type="ECO:0000256" key="1">
    <source>
        <dbReference type="SAM" id="Coils"/>
    </source>
</evidence>
<feature type="coiled-coil region" evidence="1">
    <location>
        <begin position="9"/>
        <end position="43"/>
    </location>
</feature>
<dbReference type="EMBL" id="ANOH01000161">
    <property type="protein sequence ID" value="EMI56230.1"/>
    <property type="molecule type" value="Genomic_DNA"/>
</dbReference>